<organism evidence="1 2">
    <name type="scientific">Dolichospermum compactum NIES-806</name>
    <dbReference type="NCBI Taxonomy" id="1973481"/>
    <lineage>
        <taxon>Bacteria</taxon>
        <taxon>Bacillati</taxon>
        <taxon>Cyanobacteriota</taxon>
        <taxon>Cyanophyceae</taxon>
        <taxon>Nostocales</taxon>
        <taxon>Aphanizomenonaceae</taxon>
        <taxon>Dolichospermum</taxon>
        <taxon>Dolichospermum compactum</taxon>
    </lineage>
</organism>
<dbReference type="AlphaFoldDB" id="A0A1Z4UXC7"/>
<evidence type="ECO:0000313" key="1">
    <source>
        <dbReference type="EMBL" id="BAZ83844.1"/>
    </source>
</evidence>
<dbReference type="EMBL" id="AP018316">
    <property type="protein sequence ID" value="BAZ83844.1"/>
    <property type="molecule type" value="Genomic_DNA"/>
</dbReference>
<gene>
    <name evidence="1" type="ORF">NIES806_00240</name>
</gene>
<dbReference type="OrthoDB" id="510921at2"/>
<protein>
    <submittedName>
        <fullName evidence="1">Uncharacterized protein</fullName>
    </submittedName>
</protein>
<dbReference type="Proteomes" id="UP000218702">
    <property type="component" value="Chromosome"/>
</dbReference>
<dbReference type="RefSeq" id="WP_096662518.1">
    <property type="nucleotide sequence ID" value="NZ_AP018316.1"/>
</dbReference>
<name>A0A1Z4UXC7_9CYAN</name>
<proteinExistence type="predicted"/>
<evidence type="ECO:0000313" key="2">
    <source>
        <dbReference type="Proteomes" id="UP000218702"/>
    </source>
</evidence>
<reference evidence="1 2" key="1">
    <citation type="submission" date="2017-06" db="EMBL/GenBank/DDBJ databases">
        <title>Genome sequencing of cyanobaciteial culture collection at National Institute for Environmental Studies (NIES).</title>
        <authorList>
            <person name="Hirose Y."/>
            <person name="Shimura Y."/>
            <person name="Fujisawa T."/>
            <person name="Nakamura Y."/>
            <person name="Kawachi M."/>
        </authorList>
    </citation>
    <scope>NUCLEOTIDE SEQUENCE [LARGE SCALE GENOMIC DNA]</scope>
    <source>
        <strain evidence="1 2">NIES-806</strain>
    </source>
</reference>
<sequence>MSGQKTFNVTAGISTASQPSLFDGVASALQAYQERQRQERETAIKREQDIQQKIAQFRSGATKKKIVVQEPEQVNLINAEVNQALSQDAQRQVQNLKMQLPKIKSEYQILIDRQLLESASVQQAIQKTERALQNNNLTDAQTYLQTLDDARIQVIQQLKVEWKKQFEFLQSRLDNLQLSLPNHITQQLQTKINGMCNSWQNISDEDIENFHQEISRYESQAEQVYTAAKNLVASWQEVGYVAKITEINDGDVVINIETHEGVNTQMRIQFDGQQIDLAGPHDEEGDSSCSSRTFDVIELFQQQGYQVEWTAWNGEPVDKEWRNVDMGIISVKTTMESDFNKIPERRSESQEY</sequence>
<accession>A0A1Z4UXC7</accession>
<dbReference type="KEGG" id="dcm:NIES806_00240"/>
<keyword evidence="2" id="KW-1185">Reference proteome</keyword>